<evidence type="ECO:0000313" key="1">
    <source>
        <dbReference type="EMBL" id="XCD03325.1"/>
    </source>
</evidence>
<organism evidence="1">
    <name type="scientific">Dulem virus 198</name>
    <dbReference type="NCBI Taxonomy" id="3145675"/>
    <lineage>
        <taxon>Viruses</taxon>
        <taxon>Monodnaviria</taxon>
        <taxon>Sangervirae</taxon>
        <taxon>Phixviricota</taxon>
        <taxon>Malgrandaviricetes</taxon>
        <taxon>Petitvirales</taxon>
        <taxon>Microviridae</taxon>
        <taxon>Microvirus</taxon>
    </lineage>
</organism>
<reference evidence="1" key="1">
    <citation type="submission" date="2024-03" db="EMBL/GenBank/DDBJ databases">
        <title>Diverse circular DNA viruses in blood, oral, and fecal samples of captive lemurs.</title>
        <authorList>
            <person name="Paietta E.N."/>
            <person name="Kraberger S."/>
            <person name="Lund M.C."/>
            <person name="Custer J.M."/>
            <person name="Vargas K.M."/>
            <person name="Ehmke E.E."/>
            <person name="Yoder A.D."/>
            <person name="Varsani A."/>
        </authorList>
    </citation>
    <scope>NUCLEOTIDE SEQUENCE</scope>
    <source>
        <strain evidence="1">Duke_18_50</strain>
        <strain evidence="2">Duke_23FS_38</strain>
    </source>
</reference>
<dbReference type="EMBL" id="PP511462">
    <property type="protein sequence ID" value="XCD04455.1"/>
    <property type="molecule type" value="Genomic_DNA"/>
</dbReference>
<accession>A0AAU8AUD7</accession>
<evidence type="ECO:0000313" key="2">
    <source>
        <dbReference type="EMBL" id="XCD04455.1"/>
    </source>
</evidence>
<proteinExistence type="predicted"/>
<protein>
    <submittedName>
        <fullName evidence="1">DNA pilot protein</fullName>
    </submittedName>
</protein>
<name>A0AAU8AUD7_9VIRU</name>
<sequence length="273" mass="28789">MAVTTAKIRAREKARGKKAFTAVDNAGGLHYAFDKMTLSSILTKANNAYNASQSAKAFSQSKSLSDANNAFAADQVQKQMDFQANMSNTSHQREVKDLLAAGLNPILSANGGASTPSGGAASPDTSTASLKAQMAMQQMQIGAQMAMNEQNIASAQKMAKWSNALNKELGYAQLKNQEAIANIGAAASMYGANMSSSASRYGADISAAAARYGVDNPNDPLMYFLKDLFNGDGKKTSKGVSAASSFAHKLLNHEALSIKLWKALFGAPKSKKK</sequence>
<dbReference type="EMBL" id="PP511343">
    <property type="protein sequence ID" value="XCD03325.1"/>
    <property type="molecule type" value="Genomic_DNA"/>
</dbReference>